<sequence>MNIENLKINTKRILKKIPYKKIYVVLIVFIGLNILGKIIGFNIVSTILISISLLALAITILINSILFLIDDIERIATVLIVIIWVCFTIGIIGKGMLYFIPIIFPQKSIDTIINLYSSCISAIISAFIGIMGVFLGSNQQKNYQKQIDLKNQLQKQKNLERMFKTFICQEITYNFNIAIPGIKTFFKNNEKPFNNYSYDSDRFIFKEFSEIKSEIISIDSELSKNIIEVYSMFKILQYNKKVDNLNKEQYDFVRKVYLNNIEKYEGTNE</sequence>
<keyword evidence="1" id="KW-0812">Transmembrane</keyword>
<dbReference type="OrthoDB" id="10016233at2"/>
<organism evidence="2 3">
    <name type="scientific">Clostridium fallax</name>
    <dbReference type="NCBI Taxonomy" id="1533"/>
    <lineage>
        <taxon>Bacteria</taxon>
        <taxon>Bacillati</taxon>
        <taxon>Bacillota</taxon>
        <taxon>Clostridia</taxon>
        <taxon>Eubacteriales</taxon>
        <taxon>Clostridiaceae</taxon>
        <taxon>Clostridium</taxon>
    </lineage>
</organism>
<feature type="transmembrane region" description="Helical" evidence="1">
    <location>
        <begin position="21"/>
        <end position="41"/>
    </location>
</feature>
<keyword evidence="1" id="KW-1133">Transmembrane helix</keyword>
<feature type="transmembrane region" description="Helical" evidence="1">
    <location>
        <begin position="76"/>
        <end position="100"/>
    </location>
</feature>
<evidence type="ECO:0000256" key="1">
    <source>
        <dbReference type="SAM" id="Phobius"/>
    </source>
</evidence>
<keyword evidence="3" id="KW-1185">Reference proteome</keyword>
<keyword evidence="1" id="KW-0472">Membrane</keyword>
<accession>A0A1M4UYT4</accession>
<feature type="transmembrane region" description="Helical" evidence="1">
    <location>
        <begin position="112"/>
        <end position="135"/>
    </location>
</feature>
<dbReference type="RefSeq" id="WP_072893985.1">
    <property type="nucleotide sequence ID" value="NZ_FQVM01000006.1"/>
</dbReference>
<protein>
    <submittedName>
        <fullName evidence="2">Uncharacterized protein</fullName>
    </submittedName>
</protein>
<evidence type="ECO:0000313" key="3">
    <source>
        <dbReference type="Proteomes" id="UP000184035"/>
    </source>
</evidence>
<dbReference type="AlphaFoldDB" id="A0A1M4UYT4"/>
<proteinExistence type="predicted"/>
<evidence type="ECO:0000313" key="2">
    <source>
        <dbReference type="EMBL" id="SHE61832.1"/>
    </source>
</evidence>
<gene>
    <name evidence="2" type="ORF">SAMN05443638_10663</name>
</gene>
<dbReference type="Proteomes" id="UP000184035">
    <property type="component" value="Unassembled WGS sequence"/>
</dbReference>
<dbReference type="EMBL" id="FQVM01000006">
    <property type="protein sequence ID" value="SHE61832.1"/>
    <property type="molecule type" value="Genomic_DNA"/>
</dbReference>
<feature type="transmembrane region" description="Helical" evidence="1">
    <location>
        <begin position="47"/>
        <end position="69"/>
    </location>
</feature>
<reference evidence="2 3" key="1">
    <citation type="submission" date="2016-11" db="EMBL/GenBank/DDBJ databases">
        <authorList>
            <person name="Jaros S."/>
            <person name="Januszkiewicz K."/>
            <person name="Wedrychowicz H."/>
        </authorList>
    </citation>
    <scope>NUCLEOTIDE SEQUENCE [LARGE SCALE GENOMIC DNA]</scope>
    <source>
        <strain evidence="2 3">DSM 2631</strain>
    </source>
</reference>
<name>A0A1M4UYT4_9CLOT</name>